<comment type="caution">
    <text evidence="1">The sequence shown here is derived from an EMBL/GenBank/DDBJ whole genome shotgun (WGS) entry which is preliminary data.</text>
</comment>
<sequence length="50" mass="6001">MKDDDVQVSSIKFISDKDLIERFQTMYLECKVDKEEVKQKLAECFKTYSF</sequence>
<dbReference type="EMBL" id="JAQNSI010000579">
    <property type="protein sequence ID" value="MDC1903087.1"/>
    <property type="molecule type" value="Genomic_DNA"/>
</dbReference>
<organism evidence="1 2">
    <name type="scientific">Bacteroides uniformis</name>
    <dbReference type="NCBI Taxonomy" id="820"/>
    <lineage>
        <taxon>Bacteria</taxon>
        <taxon>Pseudomonadati</taxon>
        <taxon>Bacteroidota</taxon>
        <taxon>Bacteroidia</taxon>
        <taxon>Bacteroidales</taxon>
        <taxon>Bacteroidaceae</taxon>
        <taxon>Bacteroides</taxon>
    </lineage>
</organism>
<protein>
    <submittedName>
        <fullName evidence="1">Uncharacterized protein</fullName>
    </submittedName>
</protein>
<dbReference type="RefSeq" id="WP_153880858.1">
    <property type="nucleotide sequence ID" value="NZ_CAXSUA010000001.1"/>
</dbReference>
<name>A0AAW6H752_BACUN</name>
<reference evidence="1" key="1">
    <citation type="submission" date="2022-10" db="EMBL/GenBank/DDBJ databases">
        <title>Human gut microbiome strain richness.</title>
        <authorList>
            <person name="Chen-Liaw A."/>
        </authorList>
    </citation>
    <scope>NUCLEOTIDE SEQUENCE</scope>
    <source>
        <strain evidence="1">1001713st1_F9_1001713B170221_170320</strain>
    </source>
</reference>
<dbReference type="AlphaFoldDB" id="A0AAW6H752"/>
<proteinExistence type="predicted"/>
<gene>
    <name evidence="1" type="ORF">POZ10_20955</name>
</gene>
<evidence type="ECO:0000313" key="1">
    <source>
        <dbReference type="EMBL" id="MDC1903087.1"/>
    </source>
</evidence>
<dbReference type="Proteomes" id="UP001222603">
    <property type="component" value="Unassembled WGS sequence"/>
</dbReference>
<accession>A0AAW6H752</accession>
<evidence type="ECO:0000313" key="2">
    <source>
        <dbReference type="Proteomes" id="UP001222603"/>
    </source>
</evidence>